<organism evidence="1 2">
    <name type="scientific">Marinigracilibium pacificum</name>
    <dbReference type="NCBI Taxonomy" id="2729599"/>
    <lineage>
        <taxon>Bacteria</taxon>
        <taxon>Pseudomonadati</taxon>
        <taxon>Bacteroidota</taxon>
        <taxon>Cytophagia</taxon>
        <taxon>Cytophagales</taxon>
        <taxon>Flammeovirgaceae</taxon>
        <taxon>Marinigracilibium</taxon>
    </lineage>
</organism>
<comment type="caution">
    <text evidence="1">The sequence shown here is derived from an EMBL/GenBank/DDBJ whole genome shotgun (WGS) entry which is preliminary data.</text>
</comment>
<accession>A0A848IX30</accession>
<evidence type="ECO:0000313" key="1">
    <source>
        <dbReference type="EMBL" id="NMM49083.1"/>
    </source>
</evidence>
<reference evidence="1 2" key="1">
    <citation type="submission" date="2020-04" db="EMBL/GenBank/DDBJ databases">
        <title>Flammeovirgaceae bacterium KN852 isolated from deep sea.</title>
        <authorList>
            <person name="Zhang D.-C."/>
        </authorList>
    </citation>
    <scope>NUCLEOTIDE SEQUENCE [LARGE SCALE GENOMIC DNA]</scope>
    <source>
        <strain evidence="1 2">KN852</strain>
    </source>
</reference>
<proteinExistence type="predicted"/>
<keyword evidence="2" id="KW-1185">Reference proteome</keyword>
<dbReference type="EMBL" id="JABBNU010000006">
    <property type="protein sequence ID" value="NMM49083.1"/>
    <property type="molecule type" value="Genomic_DNA"/>
</dbReference>
<evidence type="ECO:0000313" key="2">
    <source>
        <dbReference type="Proteomes" id="UP000559010"/>
    </source>
</evidence>
<gene>
    <name evidence="1" type="ORF">HH304_11790</name>
</gene>
<dbReference type="Proteomes" id="UP000559010">
    <property type="component" value="Unassembled WGS sequence"/>
</dbReference>
<sequence>MIGPRITNKNLNSDYSYEGLSKLKGGKSAMDKGAIVLKYYSEKKPWNEVKIYLNEHVFNMVDKPSVSGPGKEFKKDH</sequence>
<dbReference type="AlphaFoldDB" id="A0A848IX30"/>
<dbReference type="RefSeq" id="WP_169681665.1">
    <property type="nucleotide sequence ID" value="NZ_JABBNU010000006.1"/>
</dbReference>
<name>A0A848IX30_9BACT</name>
<protein>
    <submittedName>
        <fullName evidence="1">Uncharacterized protein</fullName>
    </submittedName>
</protein>